<dbReference type="FunFam" id="1.10.10.10:FF:000001">
    <property type="entry name" value="LysR family transcriptional regulator"/>
    <property type="match status" value="1"/>
</dbReference>
<dbReference type="Pfam" id="PF00126">
    <property type="entry name" value="HTH_1"/>
    <property type="match status" value="1"/>
</dbReference>
<evidence type="ECO:0000313" key="6">
    <source>
        <dbReference type="EMBL" id="QKJ67832.1"/>
    </source>
</evidence>
<dbReference type="Gene3D" id="3.40.190.290">
    <property type="match status" value="1"/>
</dbReference>
<dbReference type="InterPro" id="IPR036390">
    <property type="entry name" value="WH_DNA-bd_sf"/>
</dbReference>
<reference evidence="6 7" key="1">
    <citation type="submission" date="2020-05" db="EMBL/GenBank/DDBJ databases">
        <title>Complete genome sequence of Deefgea sp. D17.</title>
        <authorList>
            <person name="Bae J.-W."/>
            <person name="Han J.E."/>
        </authorList>
    </citation>
    <scope>NUCLEOTIDE SEQUENCE [LARGE SCALE GENOMIC DNA]</scope>
    <source>
        <strain evidence="6 7">D17</strain>
    </source>
</reference>
<keyword evidence="7" id="KW-1185">Reference proteome</keyword>
<evidence type="ECO:0000256" key="3">
    <source>
        <dbReference type="ARBA" id="ARBA00023125"/>
    </source>
</evidence>
<feature type="domain" description="HTH lysR-type" evidence="5">
    <location>
        <begin position="4"/>
        <end position="61"/>
    </location>
</feature>
<dbReference type="PROSITE" id="PS50931">
    <property type="entry name" value="HTH_LYSR"/>
    <property type="match status" value="1"/>
</dbReference>
<organism evidence="6 7">
    <name type="scientific">Deefgea piscis</name>
    <dbReference type="NCBI Taxonomy" id="2739061"/>
    <lineage>
        <taxon>Bacteria</taxon>
        <taxon>Pseudomonadati</taxon>
        <taxon>Pseudomonadota</taxon>
        <taxon>Betaproteobacteria</taxon>
        <taxon>Neisseriales</taxon>
        <taxon>Chitinibacteraceae</taxon>
        <taxon>Deefgea</taxon>
    </lineage>
</organism>
<dbReference type="SUPFAM" id="SSF53850">
    <property type="entry name" value="Periplasmic binding protein-like II"/>
    <property type="match status" value="1"/>
</dbReference>
<dbReference type="Gene3D" id="1.10.10.10">
    <property type="entry name" value="Winged helix-like DNA-binding domain superfamily/Winged helix DNA-binding domain"/>
    <property type="match status" value="1"/>
</dbReference>
<evidence type="ECO:0000313" key="7">
    <source>
        <dbReference type="Proteomes" id="UP000504844"/>
    </source>
</evidence>
<dbReference type="InterPro" id="IPR000847">
    <property type="entry name" value="LysR_HTH_N"/>
</dbReference>
<comment type="similarity">
    <text evidence="1">Belongs to the LysR transcriptional regulatory family.</text>
</comment>
<dbReference type="Proteomes" id="UP000504844">
    <property type="component" value="Chromosome"/>
</dbReference>
<protein>
    <submittedName>
        <fullName evidence="6">LysR family transcriptional regulator</fullName>
    </submittedName>
</protein>
<accession>A0A6M8SRB9</accession>
<dbReference type="RefSeq" id="WP_173534333.1">
    <property type="nucleotide sequence ID" value="NZ_CP054143.1"/>
</dbReference>
<evidence type="ECO:0000256" key="1">
    <source>
        <dbReference type="ARBA" id="ARBA00009437"/>
    </source>
</evidence>
<dbReference type="KEGG" id="dee:HQN60_14490"/>
<dbReference type="CDD" id="cd08420">
    <property type="entry name" value="PBP2_CysL_like"/>
    <property type="match status" value="1"/>
</dbReference>
<dbReference type="PANTHER" id="PTHR30126">
    <property type="entry name" value="HTH-TYPE TRANSCRIPTIONAL REGULATOR"/>
    <property type="match status" value="1"/>
</dbReference>
<name>A0A6M8SRB9_9NEIS</name>
<dbReference type="InterPro" id="IPR036388">
    <property type="entry name" value="WH-like_DNA-bd_sf"/>
</dbReference>
<evidence type="ECO:0000259" key="5">
    <source>
        <dbReference type="PROSITE" id="PS50931"/>
    </source>
</evidence>
<keyword evidence="4" id="KW-0804">Transcription</keyword>
<gene>
    <name evidence="6" type="ORF">HQN60_14490</name>
</gene>
<sequence length="302" mass="33243">MLKITLRELEVFVAISQAGQVTAAGAALGLSQSAMSGAIGELERRLGVTLFDRIGRRVTLNEHGRYLLPRALNMLQQANDLETIYQQGAPSRLKIAASLTIGNYVLPALLAPLMQVANTRYEVEIGNSPAVMKMLLDCKADIGLIEAPLTHSNLMCELWLKDEMVIFCHPDHPLAGTTPNPSELAQCAWILREPGSGVRQSLETMLLPHLGTINVVLELGSGEAIREAIRLNMGISCGSRRAIKRELAAGTFATIHLKNHALERRFFIVWHAEKQLTAGAERLRLACHQWLDNEQEAEKQST</sequence>
<dbReference type="GO" id="GO:0000976">
    <property type="term" value="F:transcription cis-regulatory region binding"/>
    <property type="evidence" value="ECO:0007669"/>
    <property type="project" value="TreeGrafter"/>
</dbReference>
<dbReference type="GO" id="GO:0003700">
    <property type="term" value="F:DNA-binding transcription factor activity"/>
    <property type="evidence" value="ECO:0007669"/>
    <property type="project" value="InterPro"/>
</dbReference>
<keyword evidence="2" id="KW-0805">Transcription regulation</keyword>
<dbReference type="Pfam" id="PF03466">
    <property type="entry name" value="LysR_substrate"/>
    <property type="match status" value="1"/>
</dbReference>
<keyword evidence="3" id="KW-0238">DNA-binding</keyword>
<proteinExistence type="inferred from homology"/>
<dbReference type="InterPro" id="IPR005119">
    <property type="entry name" value="LysR_subst-bd"/>
</dbReference>
<dbReference type="PRINTS" id="PR00039">
    <property type="entry name" value="HTHLYSR"/>
</dbReference>
<dbReference type="PANTHER" id="PTHR30126:SF94">
    <property type="entry name" value="LYSR FAMILY TRANSCRIPTIONAL REGULATOR"/>
    <property type="match status" value="1"/>
</dbReference>
<dbReference type="NCBIfam" id="NF008095">
    <property type="entry name" value="PRK10837.1"/>
    <property type="match status" value="1"/>
</dbReference>
<dbReference type="SUPFAM" id="SSF46785">
    <property type="entry name" value="Winged helix' DNA-binding domain"/>
    <property type="match status" value="1"/>
</dbReference>
<evidence type="ECO:0000256" key="2">
    <source>
        <dbReference type="ARBA" id="ARBA00023015"/>
    </source>
</evidence>
<evidence type="ECO:0000256" key="4">
    <source>
        <dbReference type="ARBA" id="ARBA00023163"/>
    </source>
</evidence>
<dbReference type="EMBL" id="CP054143">
    <property type="protein sequence ID" value="QKJ67832.1"/>
    <property type="molecule type" value="Genomic_DNA"/>
</dbReference>
<dbReference type="AlphaFoldDB" id="A0A6M8SRB9"/>